<dbReference type="AlphaFoldDB" id="A0A9P6ZKT2"/>
<reference evidence="1" key="1">
    <citation type="journal article" date="2020" name="New Phytol.">
        <title>Comparative genomics reveals dynamic genome evolution in host specialist ectomycorrhizal fungi.</title>
        <authorList>
            <person name="Lofgren L.A."/>
            <person name="Nguyen N.H."/>
            <person name="Vilgalys R."/>
            <person name="Ruytinx J."/>
            <person name="Liao H.L."/>
            <person name="Branco S."/>
            <person name="Kuo A."/>
            <person name="LaButti K."/>
            <person name="Lipzen A."/>
            <person name="Andreopoulos W."/>
            <person name="Pangilinan J."/>
            <person name="Riley R."/>
            <person name="Hundley H."/>
            <person name="Na H."/>
            <person name="Barry K."/>
            <person name="Grigoriev I.V."/>
            <person name="Stajich J.E."/>
            <person name="Kennedy P.G."/>
        </authorList>
    </citation>
    <scope>NUCLEOTIDE SEQUENCE</scope>
    <source>
        <strain evidence="1">DOB743</strain>
    </source>
</reference>
<gene>
    <name evidence="1" type="ORF">EV702DRAFT_978514</name>
</gene>
<dbReference type="OrthoDB" id="2668279at2759"/>
<evidence type="ECO:0000313" key="1">
    <source>
        <dbReference type="EMBL" id="KAG1769705.1"/>
    </source>
</evidence>
<evidence type="ECO:0000313" key="2">
    <source>
        <dbReference type="Proteomes" id="UP000714275"/>
    </source>
</evidence>
<protein>
    <submittedName>
        <fullName evidence="1">Uncharacterized protein</fullName>
    </submittedName>
</protein>
<name>A0A9P6ZKT2_9AGAM</name>
<keyword evidence="2" id="KW-1185">Reference proteome</keyword>
<dbReference type="EMBL" id="JABBWD010000070">
    <property type="protein sequence ID" value="KAG1769705.1"/>
    <property type="molecule type" value="Genomic_DNA"/>
</dbReference>
<accession>A0A9P6ZKT2</accession>
<comment type="caution">
    <text evidence="1">The sequence shown here is derived from an EMBL/GenBank/DDBJ whole genome shotgun (WGS) entry which is preliminary data.</text>
</comment>
<proteinExistence type="predicted"/>
<dbReference type="Proteomes" id="UP000714275">
    <property type="component" value="Unassembled WGS sequence"/>
</dbReference>
<sequence>MPQIVSPLQYKWYNEILNCPATTEAEHELQVALQESGQCKEETKRQMIGLQAASVLQIRYCDRVRGQLAAQEEKAGRKKGTRLIGDGLPCMLTGDVFVAQVITHENAMEAEAREKEMRAKRRAECSEELAHWKREEIERKE</sequence>
<organism evidence="1 2">
    <name type="scientific">Suillus placidus</name>
    <dbReference type="NCBI Taxonomy" id="48579"/>
    <lineage>
        <taxon>Eukaryota</taxon>
        <taxon>Fungi</taxon>
        <taxon>Dikarya</taxon>
        <taxon>Basidiomycota</taxon>
        <taxon>Agaricomycotina</taxon>
        <taxon>Agaricomycetes</taxon>
        <taxon>Agaricomycetidae</taxon>
        <taxon>Boletales</taxon>
        <taxon>Suillineae</taxon>
        <taxon>Suillaceae</taxon>
        <taxon>Suillus</taxon>
    </lineage>
</organism>